<feature type="transmembrane region" description="Helical" evidence="5">
    <location>
        <begin position="250"/>
        <end position="271"/>
    </location>
</feature>
<evidence type="ECO:0000259" key="7">
    <source>
        <dbReference type="Pfam" id="PF04024"/>
    </source>
</evidence>
<keyword evidence="1" id="KW-0808">Transferase</keyword>
<feature type="transmembrane region" description="Helical" evidence="5">
    <location>
        <begin position="149"/>
        <end position="171"/>
    </location>
</feature>
<evidence type="ECO:0000313" key="9">
    <source>
        <dbReference type="Proteomes" id="UP000279336"/>
    </source>
</evidence>
<feature type="transmembrane region" description="Helical" evidence="5">
    <location>
        <begin position="92"/>
        <end position="119"/>
    </location>
</feature>
<evidence type="ECO:0000259" key="6">
    <source>
        <dbReference type="Pfam" id="PF02518"/>
    </source>
</evidence>
<proteinExistence type="predicted"/>
<dbReference type="EMBL" id="RCIW01000001">
    <property type="protein sequence ID" value="RLP12866.1"/>
    <property type="molecule type" value="Genomic_DNA"/>
</dbReference>
<dbReference type="InterPro" id="IPR050482">
    <property type="entry name" value="Sensor_HK_TwoCompSys"/>
</dbReference>
<dbReference type="Pfam" id="PF04024">
    <property type="entry name" value="PspC"/>
    <property type="match status" value="1"/>
</dbReference>
<keyword evidence="2" id="KW-0418">Kinase</keyword>
<evidence type="ECO:0000313" key="8">
    <source>
        <dbReference type="EMBL" id="RLP12866.1"/>
    </source>
</evidence>
<feature type="transmembrane region" description="Helical" evidence="5">
    <location>
        <begin position="224"/>
        <end position="244"/>
    </location>
</feature>
<dbReference type="Proteomes" id="UP000279336">
    <property type="component" value="Unassembled WGS sequence"/>
</dbReference>
<dbReference type="InterPro" id="IPR007168">
    <property type="entry name" value="Phageshock_PspC_N"/>
</dbReference>
<evidence type="ECO:0000256" key="4">
    <source>
        <dbReference type="SAM" id="MobiDB-lite"/>
    </source>
</evidence>
<dbReference type="GO" id="GO:0000160">
    <property type="term" value="P:phosphorelay signal transduction system"/>
    <property type="evidence" value="ECO:0007669"/>
    <property type="project" value="UniProtKB-KW"/>
</dbReference>
<dbReference type="AlphaFoldDB" id="A0A8B3FST0"/>
<sequence>MSFPRSPAVRKDCGVRNPDGPFAGEQGTGAAVPVPAAAGPRQAPHGPSPARPADDSSAGHRPSRPRLRRPLDQRWFGGVCSGVAEHLGWPVWIVRVCFVMLVGADYLGIIFYGLAWLLIPAKAPSHEAPGLEMARRADMRRPTRGTRSANKGSAVAVLVLCAGVLMLVRMLNISPGGVFFWPIILACLGIALVWRQAESPEFTVEDHRTPRWLAPLVSQERWALLVRMGMALILLGAAISLLAYNQIGQPYLPSMLAVAALTLIGFGVVAAPAVNRMRNNLAAAREAKIVSDARADMAAHLHDSVLQTLALIQRQAGDPKAVASLARRQERELRAWLYGEQPGPETVKAALVEAGAEVEDELGVPIEVVCVGDAENTPGLEAMLRAAREAMVNASKHSGATKIDVYAEVGPELVEVFVRDRGRGFDPNQIGDDRMGVKRSIIERMERHCGRAVIRTAPGEGTEVRLEMIR</sequence>
<feature type="domain" description="Phage shock protein PspC N-terminal" evidence="7">
    <location>
        <begin position="66"/>
        <end position="121"/>
    </location>
</feature>
<keyword evidence="5" id="KW-0472">Membrane</keyword>
<evidence type="ECO:0000256" key="1">
    <source>
        <dbReference type="ARBA" id="ARBA00022679"/>
    </source>
</evidence>
<evidence type="ECO:0000256" key="5">
    <source>
        <dbReference type="SAM" id="Phobius"/>
    </source>
</evidence>
<dbReference type="InterPro" id="IPR003594">
    <property type="entry name" value="HATPase_dom"/>
</dbReference>
<dbReference type="OrthoDB" id="3534856at2"/>
<dbReference type="PANTHER" id="PTHR24421:SF61">
    <property type="entry name" value="OXYGEN SENSOR HISTIDINE KINASE NREB"/>
    <property type="match status" value="1"/>
</dbReference>
<reference evidence="8 9" key="1">
    <citation type="submission" date="2018-10" db="EMBL/GenBank/DDBJ databases">
        <title>Propionibacterium australiense Genome Sequencing and Assembly.</title>
        <authorList>
            <person name="Bernier A.-M."/>
            <person name="Bernard K."/>
        </authorList>
    </citation>
    <scope>NUCLEOTIDE SEQUENCE [LARGE SCALE GENOMIC DNA]</scope>
    <source>
        <strain evidence="8 9">NML98A078</strain>
    </source>
</reference>
<keyword evidence="5" id="KW-1133">Transmembrane helix</keyword>
<dbReference type="PANTHER" id="PTHR24421">
    <property type="entry name" value="NITRATE/NITRITE SENSOR PROTEIN NARX-RELATED"/>
    <property type="match status" value="1"/>
</dbReference>
<dbReference type="GO" id="GO:0016301">
    <property type="term" value="F:kinase activity"/>
    <property type="evidence" value="ECO:0007669"/>
    <property type="project" value="UniProtKB-KW"/>
</dbReference>
<keyword evidence="3" id="KW-0902">Two-component regulatory system</keyword>
<feature type="region of interest" description="Disordered" evidence="4">
    <location>
        <begin position="1"/>
        <end position="67"/>
    </location>
</feature>
<protein>
    <submittedName>
        <fullName evidence="8">PspC domain-containing protein</fullName>
    </submittedName>
</protein>
<comment type="caution">
    <text evidence="8">The sequence shown here is derived from an EMBL/GenBank/DDBJ whole genome shotgun (WGS) entry which is preliminary data.</text>
</comment>
<keyword evidence="5" id="KW-0812">Transmembrane</keyword>
<gene>
    <name evidence="8" type="ORF">D7U36_00030</name>
</gene>
<dbReference type="Pfam" id="PF02518">
    <property type="entry name" value="HATPase_c"/>
    <property type="match status" value="1"/>
</dbReference>
<feature type="compositionally biased region" description="Low complexity" evidence="4">
    <location>
        <begin position="29"/>
        <end position="40"/>
    </location>
</feature>
<organism evidence="8 9">
    <name type="scientific">Propionibacterium australiense</name>
    <dbReference type="NCBI Taxonomy" id="119981"/>
    <lineage>
        <taxon>Bacteria</taxon>
        <taxon>Bacillati</taxon>
        <taxon>Actinomycetota</taxon>
        <taxon>Actinomycetes</taxon>
        <taxon>Propionibacteriales</taxon>
        <taxon>Propionibacteriaceae</taxon>
        <taxon>Propionibacterium</taxon>
    </lineage>
</organism>
<dbReference type="InterPro" id="IPR036890">
    <property type="entry name" value="HATPase_C_sf"/>
</dbReference>
<dbReference type="SUPFAM" id="SSF55874">
    <property type="entry name" value="ATPase domain of HSP90 chaperone/DNA topoisomerase II/histidine kinase"/>
    <property type="match status" value="1"/>
</dbReference>
<dbReference type="CDD" id="cd16917">
    <property type="entry name" value="HATPase_UhpB-NarQ-NarX-like"/>
    <property type="match status" value="1"/>
</dbReference>
<name>A0A8B3FST0_9ACTN</name>
<feature type="domain" description="Histidine kinase/HSP90-like ATPase" evidence="6">
    <location>
        <begin position="384"/>
        <end position="467"/>
    </location>
</feature>
<feature type="transmembrane region" description="Helical" evidence="5">
    <location>
        <begin position="177"/>
        <end position="194"/>
    </location>
</feature>
<dbReference type="Gene3D" id="3.30.565.10">
    <property type="entry name" value="Histidine kinase-like ATPase, C-terminal domain"/>
    <property type="match status" value="1"/>
</dbReference>
<evidence type="ECO:0000256" key="2">
    <source>
        <dbReference type="ARBA" id="ARBA00022777"/>
    </source>
</evidence>
<evidence type="ECO:0000256" key="3">
    <source>
        <dbReference type="ARBA" id="ARBA00023012"/>
    </source>
</evidence>
<accession>A0A8B3FST0</accession>